<dbReference type="SUPFAM" id="SSF56300">
    <property type="entry name" value="Metallo-dependent phosphatases"/>
    <property type="match status" value="1"/>
</dbReference>
<evidence type="ECO:0000259" key="2">
    <source>
        <dbReference type="Pfam" id="PF12850"/>
    </source>
</evidence>
<name>A0A3P5X549_9RHOB</name>
<dbReference type="OrthoDB" id="9813918at2"/>
<dbReference type="GO" id="GO:0016791">
    <property type="term" value="F:phosphatase activity"/>
    <property type="evidence" value="ECO:0007669"/>
    <property type="project" value="TreeGrafter"/>
</dbReference>
<evidence type="ECO:0000256" key="1">
    <source>
        <dbReference type="ARBA" id="ARBA00008950"/>
    </source>
</evidence>
<feature type="domain" description="Calcineurin-like phosphoesterase" evidence="2">
    <location>
        <begin position="1"/>
        <end position="210"/>
    </location>
</feature>
<evidence type="ECO:0000313" key="4">
    <source>
        <dbReference type="Proteomes" id="UP000277498"/>
    </source>
</evidence>
<dbReference type="InterPro" id="IPR024654">
    <property type="entry name" value="Calcineurin-like_PHP_lpxH"/>
</dbReference>
<dbReference type="GO" id="GO:0005737">
    <property type="term" value="C:cytoplasm"/>
    <property type="evidence" value="ECO:0007669"/>
    <property type="project" value="TreeGrafter"/>
</dbReference>
<dbReference type="PIRSF" id="PIRSF000883">
    <property type="entry name" value="Pesterase_MJ0912"/>
    <property type="match status" value="1"/>
</dbReference>
<sequence>MLIAVLSDIHGNREAFAAALEDCAERGAGRIVLLGDIVGYGPDPEWCTDKARELAGAGAILVKGNHDSAIDTPGESMNPVARAAIDWTRPRLSAGSRRFLADLPLTATLGETLFVHASAHSPADWIYVTGERQAMASFRTSEARAIFCGHVHVPALYSCDLAGRVHGHEVTMAASLPLITSRRWLMVAGSVGQPRDGVPQAGYVLYDTDRKEISFRRVAYDLATTLRKLRAAGLPEALATRLMAGK</sequence>
<proteinExistence type="inferred from homology"/>
<dbReference type="InterPro" id="IPR011152">
    <property type="entry name" value="Pesterase_MJ0912"/>
</dbReference>
<keyword evidence="4" id="KW-1185">Reference proteome</keyword>
<accession>A0A3P5X549</accession>
<dbReference type="CDD" id="cd00838">
    <property type="entry name" value="MPP_superfamily"/>
    <property type="match status" value="1"/>
</dbReference>
<dbReference type="InterPro" id="IPR029052">
    <property type="entry name" value="Metallo-depent_PP-like"/>
</dbReference>
<dbReference type="PANTHER" id="PTHR42850:SF2">
    <property type="entry name" value="BLL5683 PROTEIN"/>
    <property type="match status" value="1"/>
</dbReference>
<dbReference type="RefSeq" id="WP_124087038.1">
    <property type="nucleotide sequence ID" value="NZ_UXAW01000071.1"/>
</dbReference>
<protein>
    <submittedName>
        <fullName evidence="3">Phosphodiesterase</fullName>
    </submittedName>
</protein>
<dbReference type="Gene3D" id="3.60.21.10">
    <property type="match status" value="1"/>
</dbReference>
<dbReference type="EMBL" id="UXAW01000071">
    <property type="protein sequence ID" value="VDC29307.1"/>
    <property type="molecule type" value="Genomic_DNA"/>
</dbReference>
<comment type="similarity">
    <text evidence="1">Belongs to the metallophosphoesterase superfamily. YfcE family.</text>
</comment>
<reference evidence="3 4" key="1">
    <citation type="submission" date="2018-11" db="EMBL/GenBank/DDBJ databases">
        <authorList>
            <person name="Criscuolo A."/>
        </authorList>
    </citation>
    <scope>NUCLEOTIDE SEQUENCE [LARGE SCALE GENOMIC DNA]</scope>
    <source>
        <strain evidence="3">ACIP111625</strain>
    </source>
</reference>
<dbReference type="Proteomes" id="UP000277498">
    <property type="component" value="Unassembled WGS sequence"/>
</dbReference>
<dbReference type="PANTHER" id="PTHR42850">
    <property type="entry name" value="METALLOPHOSPHOESTERASE"/>
    <property type="match status" value="1"/>
</dbReference>
<dbReference type="AlphaFoldDB" id="A0A3P5X549"/>
<dbReference type="Pfam" id="PF12850">
    <property type="entry name" value="Metallophos_2"/>
    <property type="match status" value="1"/>
</dbReference>
<evidence type="ECO:0000313" key="3">
    <source>
        <dbReference type="EMBL" id="VDC29307.1"/>
    </source>
</evidence>
<organism evidence="3 4">
    <name type="scientific">Pseudogemmobacter humi</name>
    <dbReference type="NCBI Taxonomy" id="2483812"/>
    <lineage>
        <taxon>Bacteria</taxon>
        <taxon>Pseudomonadati</taxon>
        <taxon>Pseudomonadota</taxon>
        <taxon>Alphaproteobacteria</taxon>
        <taxon>Rhodobacterales</taxon>
        <taxon>Paracoccaceae</taxon>
        <taxon>Pseudogemmobacter</taxon>
    </lineage>
</organism>
<gene>
    <name evidence="3" type="ORF">XINFAN_02290</name>
</gene>
<dbReference type="InterPro" id="IPR050126">
    <property type="entry name" value="Ap4A_hydrolase"/>
</dbReference>